<accession>A0A0D0DN20</accession>
<sequence length="98" mass="10998">MQPLMCSLDGSDGLCTPQMGHPHVNGSLAPHVQPRHNNLHTAQATYLHPDRATMPQRPYHMSSCTAALVCAPRNLVPNPQKGFFLCSFLFFFFLFLSW</sequence>
<reference evidence="2" key="2">
    <citation type="submission" date="2015-01" db="EMBL/GenBank/DDBJ databases">
        <title>Evolutionary Origins and Diversification of the Mycorrhizal Mutualists.</title>
        <authorList>
            <consortium name="DOE Joint Genome Institute"/>
            <consortium name="Mycorrhizal Genomics Consortium"/>
            <person name="Kohler A."/>
            <person name="Kuo A."/>
            <person name="Nagy L.G."/>
            <person name="Floudas D."/>
            <person name="Copeland A."/>
            <person name="Barry K.W."/>
            <person name="Cichocki N."/>
            <person name="Veneault-Fourrey C."/>
            <person name="LaButti K."/>
            <person name="Lindquist E.A."/>
            <person name="Lipzen A."/>
            <person name="Lundell T."/>
            <person name="Morin E."/>
            <person name="Murat C."/>
            <person name="Riley R."/>
            <person name="Ohm R."/>
            <person name="Sun H."/>
            <person name="Tunlid A."/>
            <person name="Henrissat B."/>
            <person name="Grigoriev I.V."/>
            <person name="Hibbett D.S."/>
            <person name="Martin F."/>
        </authorList>
    </citation>
    <scope>NUCLEOTIDE SEQUENCE [LARGE SCALE GENOMIC DNA]</scope>
    <source>
        <strain evidence="2">Ve08.2h10</strain>
    </source>
</reference>
<evidence type="ECO:0000313" key="2">
    <source>
        <dbReference type="Proteomes" id="UP000054538"/>
    </source>
</evidence>
<proteinExistence type="predicted"/>
<evidence type="ECO:0000313" key="1">
    <source>
        <dbReference type="EMBL" id="KIK87546.1"/>
    </source>
</evidence>
<keyword evidence="2" id="KW-1185">Reference proteome</keyword>
<dbReference type="EMBL" id="KN825543">
    <property type="protein sequence ID" value="KIK87546.1"/>
    <property type="molecule type" value="Genomic_DNA"/>
</dbReference>
<organism evidence="1 2">
    <name type="scientific">Paxillus rubicundulus Ve08.2h10</name>
    <dbReference type="NCBI Taxonomy" id="930991"/>
    <lineage>
        <taxon>Eukaryota</taxon>
        <taxon>Fungi</taxon>
        <taxon>Dikarya</taxon>
        <taxon>Basidiomycota</taxon>
        <taxon>Agaricomycotina</taxon>
        <taxon>Agaricomycetes</taxon>
        <taxon>Agaricomycetidae</taxon>
        <taxon>Boletales</taxon>
        <taxon>Paxilineae</taxon>
        <taxon>Paxillaceae</taxon>
        <taxon>Paxillus</taxon>
    </lineage>
</organism>
<dbReference type="InParanoid" id="A0A0D0DN20"/>
<reference evidence="1 2" key="1">
    <citation type="submission" date="2014-04" db="EMBL/GenBank/DDBJ databases">
        <authorList>
            <consortium name="DOE Joint Genome Institute"/>
            <person name="Kuo A."/>
            <person name="Kohler A."/>
            <person name="Jargeat P."/>
            <person name="Nagy L.G."/>
            <person name="Floudas D."/>
            <person name="Copeland A."/>
            <person name="Barry K.W."/>
            <person name="Cichocki N."/>
            <person name="Veneault-Fourrey C."/>
            <person name="LaButti K."/>
            <person name="Lindquist E.A."/>
            <person name="Lipzen A."/>
            <person name="Lundell T."/>
            <person name="Morin E."/>
            <person name="Murat C."/>
            <person name="Sun H."/>
            <person name="Tunlid A."/>
            <person name="Henrissat B."/>
            <person name="Grigoriev I.V."/>
            <person name="Hibbett D.S."/>
            <person name="Martin F."/>
            <person name="Nordberg H.P."/>
            <person name="Cantor M.N."/>
            <person name="Hua S.X."/>
        </authorList>
    </citation>
    <scope>NUCLEOTIDE SEQUENCE [LARGE SCALE GENOMIC DNA]</scope>
    <source>
        <strain evidence="1 2">Ve08.2h10</strain>
    </source>
</reference>
<dbReference type="AlphaFoldDB" id="A0A0D0DN20"/>
<gene>
    <name evidence="1" type="ORF">PAXRUDRAFT_690159</name>
</gene>
<name>A0A0D0DN20_9AGAM</name>
<dbReference type="HOGENOM" id="CLU_2334278_0_0_1"/>
<protein>
    <submittedName>
        <fullName evidence="1">Uncharacterized protein</fullName>
    </submittedName>
</protein>
<dbReference type="Proteomes" id="UP000054538">
    <property type="component" value="Unassembled WGS sequence"/>
</dbReference>